<dbReference type="AlphaFoldDB" id="A0A820I241"/>
<dbReference type="EMBL" id="CAJNOE010000101">
    <property type="protein sequence ID" value="CAF0912000.1"/>
    <property type="molecule type" value="Genomic_DNA"/>
</dbReference>
<evidence type="ECO:0000256" key="1">
    <source>
        <dbReference type="SAM" id="Phobius"/>
    </source>
</evidence>
<dbReference type="Proteomes" id="UP000663860">
    <property type="component" value="Unassembled WGS sequence"/>
</dbReference>
<feature type="signal peptide" evidence="2">
    <location>
        <begin position="1"/>
        <end position="23"/>
    </location>
</feature>
<name>A0A820I241_9BILA</name>
<evidence type="ECO:0000313" key="5">
    <source>
        <dbReference type="Proteomes" id="UP000663868"/>
    </source>
</evidence>
<keyword evidence="1" id="KW-0812">Transmembrane</keyword>
<dbReference type="EMBL" id="CAJOBB010014131">
    <property type="protein sequence ID" value="CAF4300485.1"/>
    <property type="molecule type" value="Genomic_DNA"/>
</dbReference>
<evidence type="ECO:0000313" key="4">
    <source>
        <dbReference type="EMBL" id="CAF4300485.1"/>
    </source>
</evidence>
<feature type="transmembrane region" description="Helical" evidence="1">
    <location>
        <begin position="47"/>
        <end position="74"/>
    </location>
</feature>
<protein>
    <submittedName>
        <fullName evidence="4">Uncharacterized protein</fullName>
    </submittedName>
</protein>
<dbReference type="Proteomes" id="UP000663868">
    <property type="component" value="Unassembled WGS sequence"/>
</dbReference>
<accession>A0A820I241</accession>
<keyword evidence="1" id="KW-0472">Membrane</keyword>
<feature type="chain" id="PRO_5035621045" evidence="2">
    <location>
        <begin position="24"/>
        <end position="87"/>
    </location>
</feature>
<reference evidence="4" key="1">
    <citation type="submission" date="2021-02" db="EMBL/GenBank/DDBJ databases">
        <authorList>
            <person name="Nowell W R."/>
        </authorList>
    </citation>
    <scope>NUCLEOTIDE SEQUENCE</scope>
</reference>
<sequence>MFARSLIWLDSLLILININEGYARTYADEFYGRIRGSNQTTSRNAGVIFLIIFGCLVGGFFICCICGTLILGCFDNRIRYMQRKPVR</sequence>
<comment type="caution">
    <text evidence="4">The sequence shown here is derived from an EMBL/GenBank/DDBJ whole genome shotgun (WGS) entry which is preliminary data.</text>
</comment>
<evidence type="ECO:0000313" key="3">
    <source>
        <dbReference type="EMBL" id="CAF0912000.1"/>
    </source>
</evidence>
<organism evidence="4 5">
    <name type="scientific">Adineta steineri</name>
    <dbReference type="NCBI Taxonomy" id="433720"/>
    <lineage>
        <taxon>Eukaryota</taxon>
        <taxon>Metazoa</taxon>
        <taxon>Spiralia</taxon>
        <taxon>Gnathifera</taxon>
        <taxon>Rotifera</taxon>
        <taxon>Eurotatoria</taxon>
        <taxon>Bdelloidea</taxon>
        <taxon>Adinetida</taxon>
        <taxon>Adinetidae</taxon>
        <taxon>Adineta</taxon>
    </lineage>
</organism>
<proteinExistence type="predicted"/>
<gene>
    <name evidence="3" type="ORF">IZO911_LOCUS12827</name>
    <name evidence="4" type="ORF">KXQ929_LOCUS45501</name>
</gene>
<evidence type="ECO:0000256" key="2">
    <source>
        <dbReference type="SAM" id="SignalP"/>
    </source>
</evidence>
<keyword evidence="1" id="KW-1133">Transmembrane helix</keyword>
<keyword evidence="2" id="KW-0732">Signal</keyword>